<protein>
    <submittedName>
        <fullName evidence="3">GTP-binding 2</fullName>
    </submittedName>
</protein>
<feature type="domain" description="Tr-type G" evidence="2">
    <location>
        <begin position="346"/>
        <end position="609"/>
    </location>
</feature>
<reference evidence="3" key="1">
    <citation type="submission" date="2019-07" db="EMBL/GenBank/DDBJ databases">
        <title>Hyphodiscus hymeniophilus genome sequencing and assembly.</title>
        <authorList>
            <person name="Kramer G."/>
            <person name="Nodwell J."/>
        </authorList>
    </citation>
    <scope>NUCLEOTIDE SEQUENCE</scope>
    <source>
        <strain evidence="3">ATCC 34498</strain>
    </source>
</reference>
<proteinExistence type="predicted"/>
<accession>A0A9P7AZ67</accession>
<evidence type="ECO:0000313" key="3">
    <source>
        <dbReference type="EMBL" id="KAG0650744.1"/>
    </source>
</evidence>
<dbReference type="PANTHER" id="PTHR43721">
    <property type="entry name" value="ELONGATION FACTOR TU-RELATED"/>
    <property type="match status" value="1"/>
</dbReference>
<dbReference type="OrthoDB" id="5342685at2759"/>
<comment type="caution">
    <text evidence="3">The sequence shown here is derived from an EMBL/GenBank/DDBJ whole genome shotgun (WGS) entry which is preliminary data.</text>
</comment>
<dbReference type="SUPFAM" id="SSF52540">
    <property type="entry name" value="P-loop containing nucleoside triphosphate hydrolases"/>
    <property type="match status" value="1"/>
</dbReference>
<dbReference type="PANTHER" id="PTHR43721:SF30">
    <property type="entry name" value="TR-TYPE G DOMAIN-CONTAINING PROTEIN"/>
    <property type="match status" value="1"/>
</dbReference>
<feature type="region of interest" description="Disordered" evidence="1">
    <location>
        <begin position="1"/>
        <end position="42"/>
    </location>
</feature>
<dbReference type="GO" id="GO:0003746">
    <property type="term" value="F:translation elongation factor activity"/>
    <property type="evidence" value="ECO:0007669"/>
    <property type="project" value="TreeGrafter"/>
</dbReference>
<dbReference type="GO" id="GO:0003924">
    <property type="term" value="F:GTPase activity"/>
    <property type="evidence" value="ECO:0007669"/>
    <property type="project" value="InterPro"/>
</dbReference>
<keyword evidence="4" id="KW-1185">Reference proteome</keyword>
<feature type="region of interest" description="Disordered" evidence="1">
    <location>
        <begin position="237"/>
        <end position="259"/>
    </location>
</feature>
<feature type="compositionally biased region" description="Polar residues" evidence="1">
    <location>
        <begin position="692"/>
        <end position="709"/>
    </location>
</feature>
<dbReference type="InterPro" id="IPR027417">
    <property type="entry name" value="P-loop_NTPase"/>
</dbReference>
<sequence>MASIFTYDPNPPRVASPWLIPADSPKPSTPPPSRTSNTPSYGLLADYGVKKLEAEPQEGPTEYKLHLLLRPRRNYSSSSTETTPSHQKMEPQNVNGSQPIVNDSSIVPAYAKSHRQNRLEQLTTQLLWRLQQSSPNHTSSASNLVLPKLPEVKRSLNTPARPNKLLVGLEESRGALYEIGVSDDGTFVGLTKDEMDESLTNLQAMAASLGCNVEVVRMVAVGDCEWLESTHAKQELGPKPEYVAKTQGRSHSRSTTLPEIDLQGDNELLGGHSPQQDMVQEPLRYQAQLWVAEALVTPDLQSRISKAETASSHSGIGFRFETPPPSFEAESVPEIPRSFETTEQLRITLTGPTTSGKSSLLGTLSTATLDNGRGKSRLSLLKHRHEIASGVTSSVAQELIGYKAAKVINYASGNVTSWTDIHASAENGRLVFVSDSAGHPRYRRTTVRGLVGWAPHWTVLCVAADDGENAPTSAGGTSSAQEILGTAGAGIDLAKAHLELCLKLDKPLSIVITKLDLASKTSLRQTLSKILTTIKAAGRVPSILPPDQAKSVVGSDLASTTVSDGEIVRGVIQKIRDHENLLSVVPIVMTSSAKGTGIRLMHALLQSLPVPRSPTARDFVGLALNPEQPACLFHIEDVFGLPASYSPLNSKQNKQTDSGSVVAGHLRFGRLSTGDSIVLGPFPSEAEDYSPPNKSGARSSPNSFGASLNHLPSTELTPIASRNIVAASVTKGEWHNAHIVSIRNLRLPVHTLEAGQVGTIGVVFDLPEEELSNDPFERGPPIPPRIRKGMVIAIPSRHMVQTGHTLQAAGGFTASFEDGDINSVTPGSLVVIYIASIRASARVLRLVPHAASSDPVRTQEEDDVFGLDALEKEEQEAEPSVFGSDGVTDVTLELMTSREWIELGSQVLVMPGGGHGLYSGSERGEKGVAGLEGFVGKVLEVVD</sequence>
<dbReference type="Gene3D" id="3.40.50.300">
    <property type="entry name" value="P-loop containing nucleotide triphosphate hydrolases"/>
    <property type="match status" value="1"/>
</dbReference>
<feature type="region of interest" description="Disordered" evidence="1">
    <location>
        <begin position="74"/>
        <end position="98"/>
    </location>
</feature>
<name>A0A9P7AZ67_9HELO</name>
<feature type="region of interest" description="Disordered" evidence="1">
    <location>
        <begin position="682"/>
        <end position="709"/>
    </location>
</feature>
<dbReference type="InterPro" id="IPR000795">
    <property type="entry name" value="T_Tr_GTP-bd_dom"/>
</dbReference>
<dbReference type="EMBL" id="VNKQ01000005">
    <property type="protein sequence ID" value="KAG0650744.1"/>
    <property type="molecule type" value="Genomic_DNA"/>
</dbReference>
<dbReference type="Pfam" id="PF00009">
    <property type="entry name" value="GTP_EFTU"/>
    <property type="match status" value="1"/>
</dbReference>
<feature type="compositionally biased region" description="Polar residues" evidence="1">
    <location>
        <begin position="247"/>
        <end position="257"/>
    </location>
</feature>
<dbReference type="Proteomes" id="UP000785200">
    <property type="component" value="Unassembled WGS sequence"/>
</dbReference>
<evidence type="ECO:0000313" key="4">
    <source>
        <dbReference type="Proteomes" id="UP000785200"/>
    </source>
</evidence>
<dbReference type="GO" id="GO:0005525">
    <property type="term" value="F:GTP binding"/>
    <property type="evidence" value="ECO:0007669"/>
    <property type="project" value="InterPro"/>
</dbReference>
<dbReference type="InterPro" id="IPR050055">
    <property type="entry name" value="EF-Tu_GTPase"/>
</dbReference>
<organism evidence="3 4">
    <name type="scientific">Hyphodiscus hymeniophilus</name>
    <dbReference type="NCBI Taxonomy" id="353542"/>
    <lineage>
        <taxon>Eukaryota</taxon>
        <taxon>Fungi</taxon>
        <taxon>Dikarya</taxon>
        <taxon>Ascomycota</taxon>
        <taxon>Pezizomycotina</taxon>
        <taxon>Leotiomycetes</taxon>
        <taxon>Helotiales</taxon>
        <taxon>Hyphodiscaceae</taxon>
        <taxon>Hyphodiscus</taxon>
    </lineage>
</organism>
<dbReference type="AlphaFoldDB" id="A0A9P7AZ67"/>
<gene>
    <name evidence="3" type="ORF">D0Z07_2377</name>
</gene>
<evidence type="ECO:0000256" key="1">
    <source>
        <dbReference type="SAM" id="MobiDB-lite"/>
    </source>
</evidence>
<evidence type="ECO:0000259" key="2">
    <source>
        <dbReference type="Pfam" id="PF00009"/>
    </source>
</evidence>